<feature type="transmembrane region" description="Helical" evidence="2">
    <location>
        <begin position="935"/>
        <end position="955"/>
    </location>
</feature>
<keyword evidence="2" id="KW-1133">Transmembrane helix</keyword>
<dbReference type="GO" id="GO:0045892">
    <property type="term" value="P:negative regulation of DNA-templated transcription"/>
    <property type="evidence" value="ECO:0007669"/>
    <property type="project" value="InterPro"/>
</dbReference>
<dbReference type="GO" id="GO:0009910">
    <property type="term" value="P:negative regulation of flower development"/>
    <property type="evidence" value="ECO:0007669"/>
    <property type="project" value="InterPro"/>
</dbReference>
<keyword evidence="2" id="KW-0472">Membrane</keyword>
<dbReference type="PANTHER" id="PTHR35504">
    <property type="entry name" value="PROTEIN EMBRYONIC FLOWER 1"/>
    <property type="match status" value="1"/>
</dbReference>
<proteinExistence type="predicted"/>
<accession>A0A6L2KSJ3</accession>
<dbReference type="PANTHER" id="PTHR35504:SF1">
    <property type="entry name" value="PROTEIN EMBRYONIC FLOWER 1"/>
    <property type="match status" value="1"/>
</dbReference>
<dbReference type="AlphaFoldDB" id="A0A6L2KSJ3"/>
<evidence type="ECO:0000313" key="3">
    <source>
        <dbReference type="EMBL" id="GEU52438.1"/>
    </source>
</evidence>
<dbReference type="EMBL" id="BKCJ010003015">
    <property type="protein sequence ID" value="GEU52438.1"/>
    <property type="molecule type" value="Genomic_DNA"/>
</dbReference>
<dbReference type="InterPro" id="IPR034583">
    <property type="entry name" value="EMF1"/>
</dbReference>
<gene>
    <name evidence="3" type="ORF">Tci_024416</name>
</gene>
<comment type="caution">
    <text evidence="3">The sequence shown here is derived from an EMBL/GenBank/DDBJ whole genome shotgun (WGS) entry which is preliminary data.</text>
</comment>
<protein>
    <submittedName>
        <fullName evidence="3">Protein embryonic flower 1 isoform X1</fullName>
    </submittedName>
</protein>
<dbReference type="GO" id="GO:0048367">
    <property type="term" value="P:shoot system development"/>
    <property type="evidence" value="ECO:0007669"/>
    <property type="project" value="InterPro"/>
</dbReference>
<feature type="region of interest" description="Disordered" evidence="1">
    <location>
        <begin position="574"/>
        <end position="593"/>
    </location>
</feature>
<keyword evidence="2" id="KW-0812">Transmembrane</keyword>
<feature type="region of interest" description="Disordered" evidence="1">
    <location>
        <begin position="895"/>
        <end position="921"/>
    </location>
</feature>
<evidence type="ECO:0000256" key="1">
    <source>
        <dbReference type="SAM" id="MobiDB-lite"/>
    </source>
</evidence>
<name>A0A6L2KSJ3_TANCI</name>
<feature type="region of interest" description="Disordered" evidence="1">
    <location>
        <begin position="129"/>
        <end position="170"/>
    </location>
</feature>
<reference evidence="3" key="1">
    <citation type="journal article" date="2019" name="Sci. Rep.">
        <title>Draft genome of Tanacetum cinerariifolium, the natural source of mosquito coil.</title>
        <authorList>
            <person name="Yamashiro T."/>
            <person name="Shiraishi A."/>
            <person name="Satake H."/>
            <person name="Nakayama K."/>
        </authorList>
    </citation>
    <scope>NUCLEOTIDE SEQUENCE</scope>
</reference>
<sequence>MADWQCSGVNFHSLQNPSRTSSSVKYMRSAHRRELLIYLLSMDIDLNKEESTETSEFINFSIREYVAEMRKKDPKKCWPFGSLGDPDNFEGFASYQSTKSTVLSDLNNPADINGSDDTPEHIVTPNSTKVEISNGNEDQPEPTTDMSESLGDNKITRKGINDGSSGLISSKVNNGQCQQKHTVTEGAIVGNNLAVDNDESDVDLPRRKPKKFRLVSDILKDPASELRARCDTINPENVNSRFTAEIEDESDDNLTLDRFFKKHQLKGVKVNDSTLNKKRKLIKAEGPRVDKVKRSKHESKDSVENKLSVGPGIYSKKLIGTDGIDTQPMAKCMKNTGLPSSQETNKIVEVDNIEAKETGSEDSEMAAVMLLARHFNEENPSASEQILRELKINAACACVKKKIRDHPTPFKTAAKNPVLYAEKQNKFLEEKLEEIFCSVQMNDHLKDTTASGFKSQKKFCMKKAARKARVAQNRETLVCSVNRNPADFSIPKTRNKFMRGEIITAILEIKIPIPILNLTPRWRVRRKRKRLREFGKFRSVDVDPRFLLGELEMVVRGARLYGVIMIIIRRRSPESRGSEGSAPGSRVQGAAAPGRVQGAEPWLSRAASAPGSRVQGAAAPGRVQGAEPWLSRAARINVTIREEMEPKPVVRKRPKYESEINAPKIGAKLVVAFSEENIVCGFSYTNHPRTCNLNTLPFHDSVQIHNVPENNLDVLKDPKKNLEVLKVQEKNLTEHEEIVRIRVCNVLAGDCEDKSVYLIVRIRLAFMPINGSRATTTPFILLDNDNYFVHEEDDVPYDLADSDNEFRSNDDVDDEVDIDHMSTSVARGHGGTIEKHVVRGVTSNFELKKAEEMLRLQALGTMIKEHILAQVLEGMSQLATTFLGSTSGTAFVSEDPFVSENEDPSSSENPNDRDDEDDGGDVNGGELYAWQQCCFVVMDICVVCFIIFSYVLLWISDIVVFC</sequence>
<organism evidence="3">
    <name type="scientific">Tanacetum cinerariifolium</name>
    <name type="common">Dalmatian daisy</name>
    <name type="synonym">Chrysanthemum cinerariifolium</name>
    <dbReference type="NCBI Taxonomy" id="118510"/>
    <lineage>
        <taxon>Eukaryota</taxon>
        <taxon>Viridiplantae</taxon>
        <taxon>Streptophyta</taxon>
        <taxon>Embryophyta</taxon>
        <taxon>Tracheophyta</taxon>
        <taxon>Spermatophyta</taxon>
        <taxon>Magnoliopsida</taxon>
        <taxon>eudicotyledons</taxon>
        <taxon>Gunneridae</taxon>
        <taxon>Pentapetalae</taxon>
        <taxon>asterids</taxon>
        <taxon>campanulids</taxon>
        <taxon>Asterales</taxon>
        <taxon>Asteraceae</taxon>
        <taxon>Asteroideae</taxon>
        <taxon>Anthemideae</taxon>
        <taxon>Anthemidinae</taxon>
        <taxon>Tanacetum</taxon>
    </lineage>
</organism>
<feature type="compositionally biased region" description="Polar residues" evidence="1">
    <location>
        <begin position="129"/>
        <end position="147"/>
    </location>
</feature>
<evidence type="ECO:0000256" key="2">
    <source>
        <dbReference type="SAM" id="Phobius"/>
    </source>
</evidence>